<evidence type="ECO:0000259" key="5">
    <source>
        <dbReference type="PROSITE" id="PS50931"/>
    </source>
</evidence>
<dbReference type="SUPFAM" id="SSF46785">
    <property type="entry name" value="Winged helix' DNA-binding domain"/>
    <property type="match status" value="1"/>
</dbReference>
<evidence type="ECO:0000256" key="2">
    <source>
        <dbReference type="ARBA" id="ARBA00023015"/>
    </source>
</evidence>
<accession>A0A2S6IG06</accession>
<dbReference type="GO" id="GO:0003700">
    <property type="term" value="F:DNA-binding transcription factor activity"/>
    <property type="evidence" value="ECO:0007669"/>
    <property type="project" value="InterPro"/>
</dbReference>
<dbReference type="PRINTS" id="PR00039">
    <property type="entry name" value="HTHLYSR"/>
</dbReference>
<dbReference type="FunFam" id="1.10.10.10:FF:000001">
    <property type="entry name" value="LysR family transcriptional regulator"/>
    <property type="match status" value="1"/>
</dbReference>
<keyword evidence="2" id="KW-0805">Transcription regulation</keyword>
<dbReference type="GO" id="GO:0032993">
    <property type="term" value="C:protein-DNA complex"/>
    <property type="evidence" value="ECO:0007669"/>
    <property type="project" value="TreeGrafter"/>
</dbReference>
<dbReference type="SUPFAM" id="SSF53850">
    <property type="entry name" value="Periplasmic binding protein-like II"/>
    <property type="match status" value="1"/>
</dbReference>
<dbReference type="OrthoDB" id="79118at2"/>
<proteinExistence type="inferred from homology"/>
<dbReference type="Pfam" id="PF00126">
    <property type="entry name" value="HTH_1"/>
    <property type="match status" value="1"/>
</dbReference>
<evidence type="ECO:0000313" key="7">
    <source>
        <dbReference type="Proteomes" id="UP000239485"/>
    </source>
</evidence>
<reference evidence="6 7" key="1">
    <citation type="submission" date="2018-02" db="EMBL/GenBank/DDBJ databases">
        <title>Genomic Encyclopedia of Archaeal and Bacterial Type Strains, Phase II (KMG-II): from individual species to whole genera.</title>
        <authorList>
            <person name="Goeker M."/>
        </authorList>
    </citation>
    <scope>NUCLEOTIDE SEQUENCE [LARGE SCALE GENOMIC DNA]</scope>
    <source>
        <strain evidence="6 7">DSM 22857</strain>
    </source>
</reference>
<dbReference type="InterPro" id="IPR000847">
    <property type="entry name" value="LysR_HTH_N"/>
</dbReference>
<keyword evidence="4" id="KW-0804">Transcription</keyword>
<name>A0A2S6IG06_9ACTN</name>
<sequence length="309" mass="33738">MDLQQLRYFTVLAEELHFTRAAGRLYIDQSTLSAAIRRLERDLGVRLFDRTSRRVDLTESGRALVPEARRLIAAGERFRAAADTARDEPSRHRLVLGLYLGPRAAAELTGPIVHAFRARHPDLQLEVRTLELADPWGAEQPDLDVILGRGPGLPDDARTPLYAERRVIVLGADDDLAQASELSVADVCERTWVGAEEWPEHAQALMSMADLRADGIDLDRRELPVMSFEEAVPAAVRQGLLACSVGSGTRLTRLPGVAARPLIDVDAVSTAVYDRRGDSRTKAFATVAAEVSDALLGLVPEAVPLAPES</sequence>
<dbReference type="InterPro" id="IPR036390">
    <property type="entry name" value="WH_DNA-bd_sf"/>
</dbReference>
<keyword evidence="7" id="KW-1185">Reference proteome</keyword>
<evidence type="ECO:0000256" key="1">
    <source>
        <dbReference type="ARBA" id="ARBA00009437"/>
    </source>
</evidence>
<dbReference type="AlphaFoldDB" id="A0A2S6IG06"/>
<evidence type="ECO:0000256" key="3">
    <source>
        <dbReference type="ARBA" id="ARBA00023125"/>
    </source>
</evidence>
<comment type="caution">
    <text evidence="6">The sequence shown here is derived from an EMBL/GenBank/DDBJ whole genome shotgun (WGS) entry which is preliminary data.</text>
</comment>
<dbReference type="Proteomes" id="UP000239485">
    <property type="component" value="Unassembled WGS sequence"/>
</dbReference>
<keyword evidence="3" id="KW-0238">DNA-binding</keyword>
<dbReference type="InterPro" id="IPR036388">
    <property type="entry name" value="WH-like_DNA-bd_sf"/>
</dbReference>
<evidence type="ECO:0000313" key="6">
    <source>
        <dbReference type="EMBL" id="PPK93154.1"/>
    </source>
</evidence>
<feature type="domain" description="HTH lysR-type" evidence="5">
    <location>
        <begin position="1"/>
        <end position="58"/>
    </location>
</feature>
<dbReference type="PROSITE" id="PS50931">
    <property type="entry name" value="HTH_LYSR"/>
    <property type="match status" value="1"/>
</dbReference>
<dbReference type="EMBL" id="PTJD01000011">
    <property type="protein sequence ID" value="PPK93154.1"/>
    <property type="molecule type" value="Genomic_DNA"/>
</dbReference>
<evidence type="ECO:0000256" key="4">
    <source>
        <dbReference type="ARBA" id="ARBA00023163"/>
    </source>
</evidence>
<dbReference type="Gene3D" id="1.10.10.10">
    <property type="entry name" value="Winged helix-like DNA-binding domain superfamily/Winged helix DNA-binding domain"/>
    <property type="match status" value="1"/>
</dbReference>
<dbReference type="PANTHER" id="PTHR30346">
    <property type="entry name" value="TRANSCRIPTIONAL DUAL REGULATOR HCAR-RELATED"/>
    <property type="match status" value="1"/>
</dbReference>
<dbReference type="InterPro" id="IPR005119">
    <property type="entry name" value="LysR_subst-bd"/>
</dbReference>
<protein>
    <submittedName>
        <fullName evidence="6">LysR substrate binding domain-containing protein</fullName>
    </submittedName>
</protein>
<dbReference type="PANTHER" id="PTHR30346:SF0">
    <property type="entry name" value="HCA OPERON TRANSCRIPTIONAL ACTIVATOR HCAR"/>
    <property type="match status" value="1"/>
</dbReference>
<comment type="similarity">
    <text evidence="1">Belongs to the LysR transcriptional regulatory family.</text>
</comment>
<gene>
    <name evidence="6" type="ORF">CLV92_11171</name>
</gene>
<dbReference type="RefSeq" id="WP_158257269.1">
    <property type="nucleotide sequence ID" value="NZ_PTJD01000011.1"/>
</dbReference>
<dbReference type="GO" id="GO:0003677">
    <property type="term" value="F:DNA binding"/>
    <property type="evidence" value="ECO:0007669"/>
    <property type="project" value="UniProtKB-KW"/>
</dbReference>
<dbReference type="Gene3D" id="3.40.190.10">
    <property type="entry name" value="Periplasmic binding protein-like II"/>
    <property type="match status" value="2"/>
</dbReference>
<organism evidence="6 7">
    <name type="scientific">Kineococcus xinjiangensis</name>
    <dbReference type="NCBI Taxonomy" id="512762"/>
    <lineage>
        <taxon>Bacteria</taxon>
        <taxon>Bacillati</taxon>
        <taxon>Actinomycetota</taxon>
        <taxon>Actinomycetes</taxon>
        <taxon>Kineosporiales</taxon>
        <taxon>Kineosporiaceae</taxon>
        <taxon>Kineococcus</taxon>
    </lineage>
</organism>
<dbReference type="Pfam" id="PF03466">
    <property type="entry name" value="LysR_substrate"/>
    <property type="match status" value="1"/>
</dbReference>